<dbReference type="Pfam" id="PF04025">
    <property type="entry name" value="RemA-like"/>
    <property type="match status" value="1"/>
</dbReference>
<dbReference type="HAMAP" id="MF_01503">
    <property type="entry name" value="RemA"/>
    <property type="match status" value="1"/>
</dbReference>
<dbReference type="AlphaFoldDB" id="A0A1F5V6D7"/>
<sequence length="81" mass="8884">MSEIIHLGFGNAVMSTRIVSIVSPKSLPMKRLREEARSAGKLIDATAGRQTRSILIMDSGHIVLSSLQPLTLIKRIKKGEE</sequence>
<dbReference type="EMBL" id="MFGW01000226">
    <property type="protein sequence ID" value="OGF58974.1"/>
    <property type="molecule type" value="Genomic_DNA"/>
</dbReference>
<dbReference type="InterPro" id="IPR007169">
    <property type="entry name" value="RemA-like"/>
</dbReference>
<dbReference type="PANTHER" id="PTHR38449">
    <property type="entry name" value="REGULATORY PROTEIN TM_1690-RELATED"/>
    <property type="match status" value="1"/>
</dbReference>
<accession>A0A1F5V6D7</accession>
<dbReference type="PANTHER" id="PTHR38449:SF1">
    <property type="entry name" value="REGULATORY PROTEIN SSL2874-RELATED"/>
    <property type="match status" value="1"/>
</dbReference>
<protein>
    <recommendedName>
        <fullName evidence="1">Putative regulatory protein A2Y62_21020</fullName>
    </recommendedName>
</protein>
<evidence type="ECO:0000313" key="2">
    <source>
        <dbReference type="EMBL" id="OGF58974.1"/>
    </source>
</evidence>
<evidence type="ECO:0000256" key="1">
    <source>
        <dbReference type="HAMAP-Rule" id="MF_01503"/>
    </source>
</evidence>
<organism evidence="2 3">
    <name type="scientific">Candidatus Fischerbacteria bacterium RBG_13_37_8</name>
    <dbReference type="NCBI Taxonomy" id="1817863"/>
    <lineage>
        <taxon>Bacteria</taxon>
        <taxon>Candidatus Fischeribacteriota</taxon>
    </lineage>
</organism>
<gene>
    <name evidence="2" type="ORF">A2Y62_21020</name>
</gene>
<comment type="similarity">
    <text evidence="1">Belongs to the RemA family.</text>
</comment>
<proteinExistence type="inferred from homology"/>
<comment type="caution">
    <text evidence="2">The sequence shown here is derived from an EMBL/GenBank/DDBJ whole genome shotgun (WGS) entry which is preliminary data.</text>
</comment>
<dbReference type="NCBIfam" id="NF003315">
    <property type="entry name" value="PRK04323.1"/>
    <property type="match status" value="1"/>
</dbReference>
<dbReference type="Proteomes" id="UP000178943">
    <property type="component" value="Unassembled WGS sequence"/>
</dbReference>
<evidence type="ECO:0000313" key="3">
    <source>
        <dbReference type="Proteomes" id="UP000178943"/>
    </source>
</evidence>
<reference evidence="2 3" key="1">
    <citation type="journal article" date="2016" name="Nat. Commun.">
        <title>Thousands of microbial genomes shed light on interconnected biogeochemical processes in an aquifer system.</title>
        <authorList>
            <person name="Anantharaman K."/>
            <person name="Brown C.T."/>
            <person name="Hug L.A."/>
            <person name="Sharon I."/>
            <person name="Castelle C.J."/>
            <person name="Probst A.J."/>
            <person name="Thomas B.C."/>
            <person name="Singh A."/>
            <person name="Wilkins M.J."/>
            <person name="Karaoz U."/>
            <person name="Brodie E.L."/>
            <person name="Williams K.H."/>
            <person name="Hubbard S.S."/>
            <person name="Banfield J.F."/>
        </authorList>
    </citation>
    <scope>NUCLEOTIDE SEQUENCE [LARGE SCALE GENOMIC DNA]</scope>
</reference>
<name>A0A1F5V6D7_9BACT</name>